<dbReference type="GO" id="GO:0006310">
    <property type="term" value="P:DNA recombination"/>
    <property type="evidence" value="ECO:0007669"/>
    <property type="project" value="InterPro"/>
</dbReference>
<dbReference type="GO" id="GO:0043138">
    <property type="term" value="F:3'-5' DNA helicase activity"/>
    <property type="evidence" value="ECO:0007669"/>
    <property type="project" value="UniProtKB-EC"/>
</dbReference>
<evidence type="ECO:0000256" key="1">
    <source>
        <dbReference type="ARBA" id="ARBA00022515"/>
    </source>
</evidence>
<dbReference type="GO" id="GO:0006269">
    <property type="term" value="P:DNA replication, synthesis of primer"/>
    <property type="evidence" value="ECO:0007669"/>
    <property type="project" value="UniProtKB-KW"/>
</dbReference>
<dbReference type="KEGG" id="bbgw:UT28_C0001G0810"/>
<evidence type="ECO:0000259" key="12">
    <source>
        <dbReference type="PROSITE" id="PS51192"/>
    </source>
</evidence>
<comment type="catalytic activity">
    <reaction evidence="11">
        <text>Couples ATP hydrolysis with the unwinding of duplex DNA by translocating in the 3'-5' direction.</text>
        <dbReference type="EC" id="5.6.2.4"/>
    </reaction>
</comment>
<keyword evidence="6 11" id="KW-0347">Helicase</keyword>
<evidence type="ECO:0000313" key="14">
    <source>
        <dbReference type="Proteomes" id="UP000035648"/>
    </source>
</evidence>
<protein>
    <recommendedName>
        <fullName evidence="11">Replication restart protein PriA</fullName>
    </recommendedName>
    <alternativeName>
        <fullName evidence="11">ATP-dependent DNA helicase PriA</fullName>
        <ecNumber evidence="11">5.6.2.4</ecNumber>
    </alternativeName>
    <alternativeName>
        <fullName evidence="11">DNA 3'-5' helicase PriA</fullName>
    </alternativeName>
</protein>
<evidence type="ECO:0000256" key="10">
    <source>
        <dbReference type="ARBA" id="ARBA00023235"/>
    </source>
</evidence>
<sequence>MQIAKVIPKVKTSGDGIFDYSIPPEILPQIKCGVLVEVPFHGRTIEAIVMDIRRSSQIQILKPIIKIIDPNPVIDNLHLKLAKWMSDYYLAPLGQTLFENIVPSAKRTIKKNESEIAVQPSSLNLTNNRFLIIADFSRRLKFYLQAIEKTIKRKQSVLILIPDLSLIDYFAPKLKDLIILHANLTKTERWIAWDKARRKPFSIVIGSQSALFAPINNLGLIIVDQFESLSFKNDRSPRFSTVETAKKLTEFSKANLIIGSLTPDIENFYQAQKNYKILKHNFLKPKIEIIDTSNAKSILSETLKKNIEKNLFDKKKTLLVFNRKGEGNYYTCTNCNWIFNCKQCDLPLRPFENKAVCQRCDKTFDLPTNCEKCHGINLKKTGLGTRKLSKIIKDNWPKSTIINLEKDGDELTNDFDIAIATNYALKLNLPKIDLVAILDMDSYLYLPDFKSAENAFDTYYKFLKISDQGLIQTSRPDAGLSKSLAALDYESFFNHEINLRRKESFPPFTKMINLIFQNEDEEICKKDSIKTAKSLNGLKSNSTEIESLEILGPNPAFVFKKLNKSRWQIIIKHKNVLPENIRAFLLKQRNVIIDVDPVDLI</sequence>
<keyword evidence="4 11" id="KW-0547">Nucleotide-binding</keyword>
<organism evidence="13 14">
    <name type="scientific">Berkelbacteria bacterium GW2011_GWE1_39_12</name>
    <dbReference type="NCBI Taxonomy" id="1618337"/>
    <lineage>
        <taxon>Bacteria</taxon>
        <taxon>Candidatus Berkelbacteria</taxon>
    </lineage>
</organism>
<name>A0A0G4B402_9BACT</name>
<dbReference type="EC" id="5.6.2.4" evidence="11"/>
<keyword evidence="1 11" id="KW-0639">Primosome</keyword>
<dbReference type="InterPro" id="IPR027417">
    <property type="entry name" value="P-loop_NTPase"/>
</dbReference>
<dbReference type="PANTHER" id="PTHR30580:SF0">
    <property type="entry name" value="PRIMOSOMAL PROTEIN N"/>
    <property type="match status" value="1"/>
</dbReference>
<dbReference type="InterPro" id="IPR005259">
    <property type="entry name" value="PriA"/>
</dbReference>
<evidence type="ECO:0000313" key="13">
    <source>
        <dbReference type="EMBL" id="AKM82589.1"/>
    </source>
</evidence>
<comment type="similarity">
    <text evidence="11">Belongs to the helicase family. PriA subfamily.</text>
</comment>
<dbReference type="InterPro" id="IPR042115">
    <property type="entry name" value="PriA_3primeBD_sf"/>
</dbReference>
<feature type="binding site" evidence="11">
    <location>
        <position position="373"/>
    </location>
    <ligand>
        <name>Zn(2+)</name>
        <dbReference type="ChEBI" id="CHEBI:29105"/>
        <label>1</label>
    </ligand>
</feature>
<feature type="binding site" evidence="11">
    <location>
        <position position="370"/>
    </location>
    <ligand>
        <name>Zn(2+)</name>
        <dbReference type="ChEBI" id="CHEBI:29105"/>
        <label>1</label>
    </ligand>
</feature>
<feature type="binding site" evidence="11">
    <location>
        <position position="332"/>
    </location>
    <ligand>
        <name>Zn(2+)</name>
        <dbReference type="ChEBI" id="CHEBI:29105"/>
        <label>1</label>
    </ligand>
</feature>
<feature type="domain" description="Helicase ATP-binding" evidence="12">
    <location>
        <begin position="120"/>
        <end position="281"/>
    </location>
</feature>
<evidence type="ECO:0000256" key="6">
    <source>
        <dbReference type="ARBA" id="ARBA00022806"/>
    </source>
</evidence>
<comment type="subunit">
    <text evidence="11">Component of the replication restart primosome.</text>
</comment>
<dbReference type="Gene3D" id="3.40.50.300">
    <property type="entry name" value="P-loop containing nucleotide triphosphate hydrolases"/>
    <property type="match status" value="1"/>
</dbReference>
<dbReference type="STRING" id="1618337.UT28_C0001G0810"/>
<evidence type="ECO:0000256" key="11">
    <source>
        <dbReference type="HAMAP-Rule" id="MF_00983"/>
    </source>
</evidence>
<gene>
    <name evidence="11 13" type="primary">priA</name>
    <name evidence="13" type="ORF">UT28_C0001G0810</name>
</gene>
<keyword evidence="7 11" id="KW-0862">Zinc</keyword>
<evidence type="ECO:0000256" key="4">
    <source>
        <dbReference type="ARBA" id="ARBA00022741"/>
    </source>
</evidence>
<feature type="binding site" evidence="11">
    <location>
        <position position="335"/>
    </location>
    <ligand>
        <name>Zn(2+)</name>
        <dbReference type="ChEBI" id="CHEBI:29105"/>
        <label>1</label>
    </ligand>
</feature>
<reference evidence="13 14" key="1">
    <citation type="journal article" date="2015" name="Nature">
        <title>rRNA introns, odd ribosomes, and small enigmatic genomes across a large radiation of phyla.</title>
        <authorList>
            <person name="Brown C.T."/>
            <person name="Hug L.A."/>
            <person name="Thomas B.C."/>
            <person name="Sharon I."/>
            <person name="Castelle C.J."/>
            <person name="Singh A."/>
            <person name="Wilkins M.J."/>
            <person name="Williams K.H."/>
            <person name="Banfield J.F."/>
        </authorList>
    </citation>
    <scope>NUCLEOTIDE SEQUENCE [LARGE SCALE GENOMIC DNA]</scope>
</reference>
<dbReference type="Pfam" id="PF17764">
    <property type="entry name" value="PriA_3primeBD"/>
    <property type="match status" value="1"/>
</dbReference>
<keyword evidence="8 11" id="KW-0067">ATP-binding</keyword>
<evidence type="ECO:0000256" key="7">
    <source>
        <dbReference type="ARBA" id="ARBA00022833"/>
    </source>
</evidence>
<dbReference type="GO" id="GO:0016887">
    <property type="term" value="F:ATP hydrolysis activity"/>
    <property type="evidence" value="ECO:0007669"/>
    <property type="project" value="RHEA"/>
</dbReference>
<dbReference type="HAMAP" id="MF_00983">
    <property type="entry name" value="PriA"/>
    <property type="match status" value="1"/>
</dbReference>
<dbReference type="AlphaFoldDB" id="A0A0G4B402"/>
<evidence type="ECO:0000256" key="8">
    <source>
        <dbReference type="ARBA" id="ARBA00022840"/>
    </source>
</evidence>
<dbReference type="Proteomes" id="UP000035648">
    <property type="component" value="Chromosome"/>
</dbReference>
<dbReference type="NCBIfam" id="TIGR00595">
    <property type="entry name" value="priA"/>
    <property type="match status" value="1"/>
</dbReference>
<keyword evidence="3 11" id="KW-0479">Metal-binding</keyword>
<proteinExistence type="inferred from homology"/>
<dbReference type="Pfam" id="PF18074">
    <property type="entry name" value="PriA_C"/>
    <property type="match status" value="1"/>
</dbReference>
<dbReference type="InterPro" id="IPR041222">
    <property type="entry name" value="PriA_3primeBD"/>
</dbReference>
<feature type="binding site" evidence="11">
    <location>
        <position position="341"/>
    </location>
    <ligand>
        <name>Zn(2+)</name>
        <dbReference type="ChEBI" id="CHEBI:29105"/>
        <label>2</label>
    </ligand>
</feature>
<feature type="binding site" evidence="11">
    <location>
        <position position="357"/>
    </location>
    <ligand>
        <name>Zn(2+)</name>
        <dbReference type="ChEBI" id="CHEBI:29105"/>
        <label>2</label>
    </ligand>
</feature>
<feature type="binding site" evidence="11">
    <location>
        <position position="360"/>
    </location>
    <ligand>
        <name>Zn(2+)</name>
        <dbReference type="ChEBI" id="CHEBI:29105"/>
        <label>2</label>
    </ligand>
</feature>
<evidence type="ECO:0000256" key="3">
    <source>
        <dbReference type="ARBA" id="ARBA00022723"/>
    </source>
</evidence>
<feature type="binding site" evidence="11">
    <location>
        <position position="344"/>
    </location>
    <ligand>
        <name>Zn(2+)</name>
        <dbReference type="ChEBI" id="CHEBI:29105"/>
        <label>2</label>
    </ligand>
</feature>
<evidence type="ECO:0000256" key="9">
    <source>
        <dbReference type="ARBA" id="ARBA00023125"/>
    </source>
</evidence>
<keyword evidence="9 11" id="KW-0238">DNA-binding</keyword>
<dbReference type="PANTHER" id="PTHR30580">
    <property type="entry name" value="PRIMOSOMAL PROTEIN N"/>
    <property type="match status" value="1"/>
</dbReference>
<keyword evidence="5 11" id="KW-0378">Hydrolase</keyword>
<dbReference type="EMBL" id="CP011213">
    <property type="protein sequence ID" value="AKM82589.1"/>
    <property type="molecule type" value="Genomic_DNA"/>
</dbReference>
<evidence type="ECO:0000256" key="5">
    <source>
        <dbReference type="ARBA" id="ARBA00022801"/>
    </source>
</evidence>
<comment type="catalytic activity">
    <reaction evidence="11">
        <text>ATP + H2O = ADP + phosphate + H(+)</text>
        <dbReference type="Rhea" id="RHEA:13065"/>
        <dbReference type="ChEBI" id="CHEBI:15377"/>
        <dbReference type="ChEBI" id="CHEBI:15378"/>
        <dbReference type="ChEBI" id="CHEBI:30616"/>
        <dbReference type="ChEBI" id="CHEBI:43474"/>
        <dbReference type="ChEBI" id="CHEBI:456216"/>
        <dbReference type="EC" id="5.6.2.4"/>
    </reaction>
</comment>
<accession>A0A0G4B402</accession>
<dbReference type="GO" id="GO:0008270">
    <property type="term" value="F:zinc ion binding"/>
    <property type="evidence" value="ECO:0007669"/>
    <property type="project" value="UniProtKB-UniRule"/>
</dbReference>
<keyword evidence="2 11" id="KW-0235">DNA replication</keyword>
<dbReference type="GO" id="GO:0006302">
    <property type="term" value="P:double-strand break repair"/>
    <property type="evidence" value="ECO:0007669"/>
    <property type="project" value="InterPro"/>
</dbReference>
<comment type="function">
    <text evidence="11">Initiates the restart of stalled replication forks, which reloads the replicative helicase on sites other than the origin of replication. Recognizes and binds to abandoned replication forks and remodels them to uncover a helicase loading site. Promotes assembly of the primosome at these replication forks.</text>
</comment>
<dbReference type="GO" id="GO:0006270">
    <property type="term" value="P:DNA replication initiation"/>
    <property type="evidence" value="ECO:0007669"/>
    <property type="project" value="TreeGrafter"/>
</dbReference>
<dbReference type="SUPFAM" id="SSF52540">
    <property type="entry name" value="P-loop containing nucleoside triphosphate hydrolases"/>
    <property type="match status" value="1"/>
</dbReference>
<dbReference type="Gene3D" id="3.40.1440.60">
    <property type="entry name" value="PriA, 3(prime) DNA-binding domain"/>
    <property type="match status" value="1"/>
</dbReference>
<dbReference type="GO" id="GO:0005524">
    <property type="term" value="F:ATP binding"/>
    <property type="evidence" value="ECO:0007669"/>
    <property type="project" value="UniProtKB-UniRule"/>
</dbReference>
<dbReference type="InterPro" id="IPR014001">
    <property type="entry name" value="Helicase_ATP-bd"/>
</dbReference>
<dbReference type="GO" id="GO:1990077">
    <property type="term" value="C:primosome complex"/>
    <property type="evidence" value="ECO:0007669"/>
    <property type="project" value="UniProtKB-UniRule"/>
</dbReference>
<keyword evidence="10 11" id="KW-0413">Isomerase</keyword>
<evidence type="ECO:0000256" key="2">
    <source>
        <dbReference type="ARBA" id="ARBA00022705"/>
    </source>
</evidence>
<comment type="cofactor">
    <cofactor evidence="11">
        <name>Zn(2+)</name>
        <dbReference type="ChEBI" id="CHEBI:29105"/>
    </cofactor>
    <text evidence="11">Binds 2 zinc ions per subunit.</text>
</comment>
<dbReference type="GO" id="GO:0003677">
    <property type="term" value="F:DNA binding"/>
    <property type="evidence" value="ECO:0007669"/>
    <property type="project" value="UniProtKB-UniRule"/>
</dbReference>
<dbReference type="InterPro" id="IPR041236">
    <property type="entry name" value="PriA_C"/>
</dbReference>
<dbReference type="PROSITE" id="PS51192">
    <property type="entry name" value="HELICASE_ATP_BIND_1"/>
    <property type="match status" value="1"/>
</dbReference>